<dbReference type="RefSeq" id="XP_001274717.1">
    <property type="nucleotide sequence ID" value="XM_001274716.1"/>
</dbReference>
<dbReference type="InterPro" id="IPR013083">
    <property type="entry name" value="Znf_RING/FYVE/PHD"/>
</dbReference>
<evidence type="ECO:0000256" key="4">
    <source>
        <dbReference type="PROSITE-ProRule" id="PRU00175"/>
    </source>
</evidence>
<proteinExistence type="predicted"/>
<dbReference type="GO" id="GO:0016567">
    <property type="term" value="P:protein ubiquitination"/>
    <property type="evidence" value="ECO:0007669"/>
    <property type="project" value="TreeGrafter"/>
</dbReference>
<gene>
    <name evidence="7" type="ORF">ACLA_017380</name>
</gene>
<dbReference type="GO" id="GO:0061630">
    <property type="term" value="F:ubiquitin protein ligase activity"/>
    <property type="evidence" value="ECO:0007669"/>
    <property type="project" value="TreeGrafter"/>
</dbReference>
<feature type="transmembrane region" description="Helical" evidence="5">
    <location>
        <begin position="6"/>
        <end position="28"/>
    </location>
</feature>
<keyword evidence="3" id="KW-0862">Zinc</keyword>
<evidence type="ECO:0000256" key="5">
    <source>
        <dbReference type="SAM" id="Phobius"/>
    </source>
</evidence>
<dbReference type="PANTHER" id="PTHR45969:SF69">
    <property type="entry name" value="FINGER DOMAIN PROTEIN, PUTATIVE (AFU_ORTHOLOGUE AFUA_3G12190)-RELATED"/>
    <property type="match status" value="1"/>
</dbReference>
<keyword evidence="5" id="KW-0472">Membrane</keyword>
<evidence type="ECO:0000313" key="7">
    <source>
        <dbReference type="EMBL" id="EAW13291.1"/>
    </source>
</evidence>
<keyword evidence="2 4" id="KW-0863">Zinc-finger</keyword>
<feature type="domain" description="RING-type" evidence="6">
    <location>
        <begin position="112"/>
        <end position="154"/>
    </location>
</feature>
<dbReference type="HOGENOM" id="CLU_013137_18_3_1"/>
<sequence>MSQESTTPATLIGVIIGAFALVIVAILYEGPLEIPHANMLTCARIFLIQVRRRASRPASASTETKETTEKRAHGEMLQQLESLCPTKSCEEWLENAQVEQDLSDRDSSDIICSMCLDDVRKSDMMHVLSCRHVYHAACLEQWFLGNHFQCPLCNRAFFQQTEAGPENV</sequence>
<evidence type="ECO:0000256" key="3">
    <source>
        <dbReference type="ARBA" id="ARBA00022833"/>
    </source>
</evidence>
<keyword evidence="8" id="KW-1185">Reference proteome</keyword>
<dbReference type="InterPro" id="IPR001841">
    <property type="entry name" value="Znf_RING"/>
</dbReference>
<keyword evidence="5" id="KW-0812">Transmembrane</keyword>
<evidence type="ECO:0000256" key="2">
    <source>
        <dbReference type="ARBA" id="ARBA00022771"/>
    </source>
</evidence>
<dbReference type="EMBL" id="DS027049">
    <property type="protein sequence ID" value="EAW13291.1"/>
    <property type="molecule type" value="Genomic_DNA"/>
</dbReference>
<evidence type="ECO:0000256" key="1">
    <source>
        <dbReference type="ARBA" id="ARBA00022723"/>
    </source>
</evidence>
<dbReference type="SUPFAM" id="SSF57850">
    <property type="entry name" value="RING/U-box"/>
    <property type="match status" value="1"/>
</dbReference>
<dbReference type="CDD" id="cd16448">
    <property type="entry name" value="RING-H2"/>
    <property type="match status" value="1"/>
</dbReference>
<accession>A1CC23</accession>
<dbReference type="GO" id="GO:0008270">
    <property type="term" value="F:zinc ion binding"/>
    <property type="evidence" value="ECO:0007669"/>
    <property type="project" value="UniProtKB-KW"/>
</dbReference>
<dbReference type="SMART" id="SM00184">
    <property type="entry name" value="RING"/>
    <property type="match status" value="1"/>
</dbReference>
<evidence type="ECO:0000259" key="6">
    <source>
        <dbReference type="PROSITE" id="PS50089"/>
    </source>
</evidence>
<organism evidence="7 8">
    <name type="scientific">Aspergillus clavatus (strain ATCC 1007 / CBS 513.65 / DSM 816 / NCTC 3887 / NRRL 1 / QM 1276 / 107)</name>
    <dbReference type="NCBI Taxonomy" id="344612"/>
    <lineage>
        <taxon>Eukaryota</taxon>
        <taxon>Fungi</taxon>
        <taxon>Dikarya</taxon>
        <taxon>Ascomycota</taxon>
        <taxon>Pezizomycotina</taxon>
        <taxon>Eurotiomycetes</taxon>
        <taxon>Eurotiomycetidae</taxon>
        <taxon>Eurotiales</taxon>
        <taxon>Aspergillaceae</taxon>
        <taxon>Aspergillus</taxon>
        <taxon>Aspergillus subgen. Fumigati</taxon>
    </lineage>
</organism>
<dbReference type="OrthoDB" id="8062037at2759"/>
<keyword evidence="1" id="KW-0479">Metal-binding</keyword>
<dbReference type="VEuPathDB" id="FungiDB:ACLA_017380"/>
<reference evidence="7 8" key="1">
    <citation type="journal article" date="2008" name="PLoS Genet.">
        <title>Genomic islands in the pathogenic filamentous fungus Aspergillus fumigatus.</title>
        <authorList>
            <person name="Fedorova N.D."/>
            <person name="Khaldi N."/>
            <person name="Joardar V.S."/>
            <person name="Maiti R."/>
            <person name="Amedeo P."/>
            <person name="Anderson M.J."/>
            <person name="Crabtree J."/>
            <person name="Silva J.C."/>
            <person name="Badger J.H."/>
            <person name="Albarraq A."/>
            <person name="Angiuoli S."/>
            <person name="Bussey H."/>
            <person name="Bowyer P."/>
            <person name="Cotty P.J."/>
            <person name="Dyer P.S."/>
            <person name="Egan A."/>
            <person name="Galens K."/>
            <person name="Fraser-Liggett C.M."/>
            <person name="Haas B.J."/>
            <person name="Inman J.M."/>
            <person name="Kent R."/>
            <person name="Lemieux S."/>
            <person name="Malavazi I."/>
            <person name="Orvis J."/>
            <person name="Roemer T."/>
            <person name="Ronning C.M."/>
            <person name="Sundaram J.P."/>
            <person name="Sutton G."/>
            <person name="Turner G."/>
            <person name="Venter J.C."/>
            <person name="White O.R."/>
            <person name="Whitty B.R."/>
            <person name="Youngman P."/>
            <person name="Wolfe K.H."/>
            <person name="Goldman G.H."/>
            <person name="Wortman J.R."/>
            <person name="Jiang B."/>
            <person name="Denning D.W."/>
            <person name="Nierman W.C."/>
        </authorList>
    </citation>
    <scope>NUCLEOTIDE SEQUENCE [LARGE SCALE GENOMIC DNA]</scope>
    <source>
        <strain evidence="8">ATCC 1007 / CBS 513.65 / DSM 816 / NCTC 3887 / NRRL 1</strain>
    </source>
</reference>
<evidence type="ECO:0000313" key="8">
    <source>
        <dbReference type="Proteomes" id="UP000006701"/>
    </source>
</evidence>
<dbReference type="PANTHER" id="PTHR45969">
    <property type="entry name" value="RING ZINC FINGER PROTEIN-RELATED"/>
    <property type="match status" value="1"/>
</dbReference>
<dbReference type="AlphaFoldDB" id="A1CC23"/>
<dbReference type="KEGG" id="act:ACLA_017380"/>
<dbReference type="Proteomes" id="UP000006701">
    <property type="component" value="Unassembled WGS sequence"/>
</dbReference>
<dbReference type="eggNOG" id="ENOG502SZ08">
    <property type="taxonomic scope" value="Eukaryota"/>
</dbReference>
<dbReference type="Gene3D" id="3.30.40.10">
    <property type="entry name" value="Zinc/RING finger domain, C3HC4 (zinc finger)"/>
    <property type="match status" value="1"/>
</dbReference>
<name>A1CC23_ASPCL</name>
<dbReference type="PROSITE" id="PS50089">
    <property type="entry name" value="ZF_RING_2"/>
    <property type="match status" value="1"/>
</dbReference>
<dbReference type="GeneID" id="4706627"/>
<protein>
    <submittedName>
        <fullName evidence="7">RING finger domain protein</fullName>
    </submittedName>
</protein>
<dbReference type="Pfam" id="PF13639">
    <property type="entry name" value="zf-RING_2"/>
    <property type="match status" value="1"/>
</dbReference>
<keyword evidence="5" id="KW-1133">Transmembrane helix</keyword>